<dbReference type="OrthoDB" id="435038at2759"/>
<dbReference type="InterPro" id="IPR013328">
    <property type="entry name" value="6PGD_dom2"/>
</dbReference>
<protein>
    <recommendedName>
        <fullName evidence="8">3-hydroxyisobutyrate dehydrogenase</fullName>
    </recommendedName>
</protein>
<dbReference type="Pfam" id="PF14833">
    <property type="entry name" value="NAD_binding_11"/>
    <property type="match status" value="1"/>
</dbReference>
<dbReference type="PIRSF" id="PIRSF000103">
    <property type="entry name" value="HIBADH"/>
    <property type="match status" value="1"/>
</dbReference>
<dbReference type="EMBL" id="CDMY01000593">
    <property type="protein sequence ID" value="CEM25244.1"/>
    <property type="molecule type" value="Genomic_DNA"/>
</dbReference>
<feature type="domain" description="3-hydroxyisobutyrate dehydrogenase-like NAD-binding" evidence="5">
    <location>
        <begin position="180"/>
        <end position="292"/>
    </location>
</feature>
<evidence type="ECO:0000256" key="3">
    <source>
        <dbReference type="PIRSR" id="PIRSR000103-1"/>
    </source>
</evidence>
<dbReference type="InterPro" id="IPR015815">
    <property type="entry name" value="HIBADH-related"/>
</dbReference>
<name>A0A0G4G8S5_VITBC</name>
<accession>A0A0G4G8S5</accession>
<feature type="active site" evidence="3">
    <location>
        <position position="186"/>
    </location>
</feature>
<dbReference type="GO" id="GO:0016491">
    <property type="term" value="F:oxidoreductase activity"/>
    <property type="evidence" value="ECO:0007669"/>
    <property type="project" value="UniProtKB-KW"/>
</dbReference>
<dbReference type="GO" id="GO:0051287">
    <property type="term" value="F:NAD binding"/>
    <property type="evidence" value="ECO:0007669"/>
    <property type="project" value="InterPro"/>
</dbReference>
<dbReference type="VEuPathDB" id="CryptoDB:Vbra_22042"/>
<reference evidence="6 7" key="1">
    <citation type="submission" date="2014-11" db="EMBL/GenBank/DDBJ databases">
        <authorList>
            <person name="Zhu J."/>
            <person name="Qi W."/>
            <person name="Song R."/>
        </authorList>
    </citation>
    <scope>NUCLEOTIDE SEQUENCE [LARGE SCALE GENOMIC DNA]</scope>
</reference>
<evidence type="ECO:0000313" key="7">
    <source>
        <dbReference type="Proteomes" id="UP000041254"/>
    </source>
</evidence>
<gene>
    <name evidence="6" type="ORF">Vbra_22042</name>
</gene>
<dbReference type="InterPro" id="IPR006115">
    <property type="entry name" value="6PGDH_NADP-bd"/>
</dbReference>
<organism evidence="6 7">
    <name type="scientific">Vitrella brassicaformis (strain CCMP3155)</name>
    <dbReference type="NCBI Taxonomy" id="1169540"/>
    <lineage>
        <taxon>Eukaryota</taxon>
        <taxon>Sar</taxon>
        <taxon>Alveolata</taxon>
        <taxon>Colpodellida</taxon>
        <taxon>Vitrellaceae</taxon>
        <taxon>Vitrella</taxon>
    </lineage>
</organism>
<dbReference type="AlphaFoldDB" id="A0A0G4G8S5"/>
<evidence type="ECO:0000256" key="1">
    <source>
        <dbReference type="ARBA" id="ARBA00023002"/>
    </source>
</evidence>
<dbReference type="PANTHER" id="PTHR43060">
    <property type="entry name" value="3-HYDROXYISOBUTYRATE DEHYDROGENASE-LIKE 1, MITOCHONDRIAL-RELATED"/>
    <property type="match status" value="1"/>
</dbReference>
<evidence type="ECO:0000256" key="2">
    <source>
        <dbReference type="ARBA" id="ARBA00023027"/>
    </source>
</evidence>
<dbReference type="GO" id="GO:0050661">
    <property type="term" value="F:NADP binding"/>
    <property type="evidence" value="ECO:0007669"/>
    <property type="project" value="InterPro"/>
</dbReference>
<sequence>MPAMPKPLSVSPGSTRIGWIGTGVMGGGMCANCIRGGYSATVFDLSPSKCAPLVELGAQVAGSPKEVANEADVVFLCVGFPEDAEKAIVGADGTMEGLRPGGIIVDMTTSKPSLSASIAERVAQQGCYVIDAPVSGGDVGAREGRLAIFCGGDRSAFDAVRPLLVCMSKEEAIHHMGPAGSGQHMKITNQILVSINLIGVAEGLLYAHRAGLDVEKALAGVSKGAAGSWSLTNYGDRILRRDFKCGGSVALFVKDLRICVEEANRMGLALPGLALAHQLYVAMQAQGDGDAAIHGLTLALERLNGVKTLGDYTK</sequence>
<keyword evidence="7" id="KW-1185">Reference proteome</keyword>
<dbReference type="InterPro" id="IPR029154">
    <property type="entry name" value="HIBADH-like_NADP-bd"/>
</dbReference>
<dbReference type="SUPFAM" id="SSF51735">
    <property type="entry name" value="NAD(P)-binding Rossmann-fold domains"/>
    <property type="match status" value="1"/>
</dbReference>
<evidence type="ECO:0000313" key="6">
    <source>
        <dbReference type="EMBL" id="CEM25244.1"/>
    </source>
</evidence>
<dbReference type="SUPFAM" id="SSF48179">
    <property type="entry name" value="6-phosphogluconate dehydrogenase C-terminal domain-like"/>
    <property type="match status" value="1"/>
</dbReference>
<dbReference type="InterPro" id="IPR008927">
    <property type="entry name" value="6-PGluconate_DH-like_C_sf"/>
</dbReference>
<dbReference type="Gene3D" id="1.10.1040.10">
    <property type="entry name" value="N-(1-d-carboxylethyl)-l-norvaline Dehydrogenase, domain 2"/>
    <property type="match status" value="1"/>
</dbReference>
<dbReference type="Pfam" id="PF03446">
    <property type="entry name" value="NAD_binding_2"/>
    <property type="match status" value="1"/>
</dbReference>
<dbReference type="InterPro" id="IPR036291">
    <property type="entry name" value="NAD(P)-bd_dom_sf"/>
</dbReference>
<keyword evidence="1" id="KW-0560">Oxidoreductase</keyword>
<dbReference type="InParanoid" id="A0A0G4G8S5"/>
<dbReference type="Proteomes" id="UP000041254">
    <property type="component" value="Unassembled WGS sequence"/>
</dbReference>
<dbReference type="PANTHER" id="PTHR43060:SF15">
    <property type="entry name" value="3-HYDROXYISOBUTYRATE DEHYDROGENASE-LIKE 1, MITOCHONDRIAL-RELATED"/>
    <property type="match status" value="1"/>
</dbReference>
<dbReference type="STRING" id="1169540.A0A0G4G8S5"/>
<dbReference type="PhylomeDB" id="A0A0G4G8S5"/>
<dbReference type="Gene3D" id="3.40.50.720">
    <property type="entry name" value="NAD(P)-binding Rossmann-like Domain"/>
    <property type="match status" value="1"/>
</dbReference>
<keyword evidence="2" id="KW-0520">NAD</keyword>
<feature type="domain" description="6-phosphogluconate dehydrogenase NADP-binding" evidence="4">
    <location>
        <begin position="16"/>
        <end position="170"/>
    </location>
</feature>
<evidence type="ECO:0000259" key="5">
    <source>
        <dbReference type="Pfam" id="PF14833"/>
    </source>
</evidence>
<evidence type="ECO:0008006" key="8">
    <source>
        <dbReference type="Google" id="ProtNLM"/>
    </source>
</evidence>
<proteinExistence type="predicted"/>
<dbReference type="OMA" id="IFSCIAN"/>
<evidence type="ECO:0000259" key="4">
    <source>
        <dbReference type="Pfam" id="PF03446"/>
    </source>
</evidence>